<evidence type="ECO:0000313" key="2">
    <source>
        <dbReference type="EMBL" id="MFC5278740.1"/>
    </source>
</evidence>
<evidence type="ECO:0000313" key="3">
    <source>
        <dbReference type="Proteomes" id="UP001596118"/>
    </source>
</evidence>
<dbReference type="Proteomes" id="UP001596118">
    <property type="component" value="Unassembled WGS sequence"/>
</dbReference>
<feature type="compositionally biased region" description="Basic residues" evidence="1">
    <location>
        <begin position="86"/>
        <end position="97"/>
    </location>
</feature>
<protein>
    <submittedName>
        <fullName evidence="2">Uncharacterized protein</fullName>
    </submittedName>
</protein>
<evidence type="ECO:0000256" key="1">
    <source>
        <dbReference type="SAM" id="MobiDB-lite"/>
    </source>
</evidence>
<reference evidence="2 3" key="1">
    <citation type="journal article" date="2019" name="Int. J. Syst. Evol. Microbiol.">
        <title>The Global Catalogue of Microorganisms (GCM) 10K type strain sequencing project: providing services to taxonomists for standard genome sequencing and annotation.</title>
        <authorList>
            <consortium name="The Broad Institute Genomics Platform"/>
            <consortium name="The Broad Institute Genome Sequencing Center for Infectious Disease"/>
            <person name="Wu L."/>
            <person name="Ma J."/>
        </authorList>
    </citation>
    <scope>NUCLEOTIDE SEQUENCE [LARGE SCALE GENOMIC DNA]</scope>
    <source>
        <strain evidence="2 3">CGMCC 1.12124</strain>
    </source>
</reference>
<organism evidence="2 3">
    <name type="scientific">Halorubrum rubrum</name>
    <dbReference type="NCBI Taxonomy" id="1126240"/>
    <lineage>
        <taxon>Archaea</taxon>
        <taxon>Methanobacteriati</taxon>
        <taxon>Methanobacteriota</taxon>
        <taxon>Stenosarchaea group</taxon>
        <taxon>Halobacteria</taxon>
        <taxon>Halobacteriales</taxon>
        <taxon>Haloferacaceae</taxon>
        <taxon>Halorubrum</taxon>
    </lineage>
</organism>
<feature type="compositionally biased region" description="Polar residues" evidence="1">
    <location>
        <begin position="10"/>
        <end position="23"/>
    </location>
</feature>
<dbReference type="AlphaFoldDB" id="A0ABD5R1H9"/>
<feature type="region of interest" description="Disordered" evidence="1">
    <location>
        <begin position="69"/>
        <end position="105"/>
    </location>
</feature>
<sequence length="105" mass="11255">MAERPHRRSTSCSVATDRTSSPANPLPKRSSFGPAAVAVAPGTTVVRAWTGGGGDHDVSRADGAFESETVETKGYRPGVAGSSRLPLRRHAGRGHRRVYFDRREP</sequence>
<feature type="region of interest" description="Disordered" evidence="1">
    <location>
        <begin position="1"/>
        <end position="35"/>
    </location>
</feature>
<comment type="caution">
    <text evidence="2">The sequence shown here is derived from an EMBL/GenBank/DDBJ whole genome shotgun (WGS) entry which is preliminary data.</text>
</comment>
<proteinExistence type="predicted"/>
<accession>A0ABD5R1H9</accession>
<dbReference type="EMBL" id="JBHSKY010000007">
    <property type="protein sequence ID" value="MFC5278740.1"/>
    <property type="molecule type" value="Genomic_DNA"/>
</dbReference>
<dbReference type="RefSeq" id="WP_425498813.1">
    <property type="nucleotide sequence ID" value="NZ_JANHDM010000003.1"/>
</dbReference>
<gene>
    <name evidence="2" type="ORF">ACFPM1_08245</name>
</gene>
<keyword evidence="3" id="KW-1185">Reference proteome</keyword>
<name>A0ABD5R1H9_9EURY</name>